<comment type="caution">
    <text evidence="1">The sequence shown here is derived from an EMBL/GenBank/DDBJ whole genome shotgun (WGS) entry which is preliminary data.</text>
</comment>
<accession>A0A086A117</accession>
<evidence type="ECO:0000313" key="1">
    <source>
        <dbReference type="EMBL" id="KFF10381.1"/>
    </source>
</evidence>
<protein>
    <submittedName>
        <fullName evidence="1">Uncharacterized protein</fullName>
    </submittedName>
</protein>
<organism evidence="1 2">
    <name type="scientific">Chryseobacterium soli</name>
    <dbReference type="NCBI Taxonomy" id="445961"/>
    <lineage>
        <taxon>Bacteria</taxon>
        <taxon>Pseudomonadati</taxon>
        <taxon>Bacteroidota</taxon>
        <taxon>Flavobacteriia</taxon>
        <taxon>Flavobacteriales</taxon>
        <taxon>Weeksellaceae</taxon>
        <taxon>Chryseobacterium group</taxon>
        <taxon>Chryseobacterium</taxon>
    </lineage>
</organism>
<dbReference type="Proteomes" id="UP000028705">
    <property type="component" value="Unassembled WGS sequence"/>
</dbReference>
<evidence type="ECO:0000313" key="2">
    <source>
        <dbReference type="Proteomes" id="UP000028705"/>
    </source>
</evidence>
<dbReference type="AlphaFoldDB" id="A0A086A117"/>
<dbReference type="EMBL" id="JPRH01000011">
    <property type="protein sequence ID" value="KFF10381.1"/>
    <property type="molecule type" value="Genomic_DNA"/>
</dbReference>
<proteinExistence type="predicted"/>
<keyword evidence="2" id="KW-1185">Reference proteome</keyword>
<reference evidence="1 2" key="1">
    <citation type="submission" date="2014-07" db="EMBL/GenBank/DDBJ databases">
        <title>Genome of Chryseobacterium soli DSM 19298.</title>
        <authorList>
            <person name="Stropko S.J."/>
            <person name="Pipes S.E."/>
            <person name="Newman J."/>
        </authorList>
    </citation>
    <scope>NUCLEOTIDE SEQUENCE [LARGE SCALE GENOMIC DNA]</scope>
    <source>
        <strain evidence="1 2">DSM 19298</strain>
    </source>
</reference>
<sequence>MCLENLQGKSNKNIQSNDHLFECNNVIKKYEAYSIGKINFHICYVSYSAAAHQAAAFLLHFFNNAPSFGRVKSFRMIDDRTCT</sequence>
<gene>
    <name evidence="1" type="ORF">IW15_20355</name>
</gene>
<dbReference type="STRING" id="445961.IW15_20355"/>
<name>A0A086A117_9FLAO</name>